<evidence type="ECO:0000256" key="2">
    <source>
        <dbReference type="SAM" id="SignalP"/>
    </source>
</evidence>
<reference evidence="3" key="1">
    <citation type="journal article" date="2014" name="Nat. Commun.">
        <title>Evolution of separate predation- and defence-evoked venoms in carnivorous cone snails.</title>
        <authorList>
            <person name="Dutertre S."/>
            <person name="Jin A.-H."/>
            <person name="Vetter I."/>
            <person name="Hamilton B."/>
            <person name="Sunagar K."/>
            <person name="Lavergne V."/>
            <person name="Dutertre V."/>
            <person name="Fry B.G."/>
            <person name="Antunes A."/>
            <person name="Venter D.J."/>
            <person name="Alewood P.F."/>
            <person name="Lewis R.J."/>
        </authorList>
    </citation>
    <scope>NUCLEOTIDE SEQUENCE</scope>
    <source>
        <strain evidence="3">G064</strain>
        <tissue evidence="3">Venom duct</tissue>
    </source>
</reference>
<feature type="compositionally biased region" description="Basic and acidic residues" evidence="1">
    <location>
        <begin position="138"/>
        <end position="149"/>
    </location>
</feature>
<proteinExistence type="evidence at transcript level"/>
<evidence type="ECO:0000313" key="3">
    <source>
        <dbReference type="EMBL" id="BAO65597.1"/>
    </source>
</evidence>
<feature type="region of interest" description="Disordered" evidence="1">
    <location>
        <begin position="116"/>
        <end position="149"/>
    </location>
</feature>
<protein>
    <submittedName>
        <fullName evidence="3">G064 VD Superfamily B precursor conopeptide</fullName>
    </submittedName>
</protein>
<feature type="signal peptide" evidence="2">
    <location>
        <begin position="1"/>
        <end position="16"/>
    </location>
</feature>
<evidence type="ECO:0000256" key="1">
    <source>
        <dbReference type="SAM" id="MobiDB-lite"/>
    </source>
</evidence>
<organism evidence="3">
    <name type="scientific">Conus geographus</name>
    <name type="common">Geography cone</name>
    <name type="synonym">Nubecula geographus</name>
    <dbReference type="NCBI Taxonomy" id="6491"/>
    <lineage>
        <taxon>Eukaryota</taxon>
        <taxon>Metazoa</taxon>
        <taxon>Spiralia</taxon>
        <taxon>Lophotrochozoa</taxon>
        <taxon>Mollusca</taxon>
        <taxon>Gastropoda</taxon>
        <taxon>Caenogastropoda</taxon>
        <taxon>Neogastropoda</taxon>
        <taxon>Conoidea</taxon>
        <taxon>Conidae</taxon>
        <taxon>Conus</taxon>
        <taxon>Gastridium</taxon>
    </lineage>
</organism>
<keyword evidence="2" id="KW-0732">Signal</keyword>
<feature type="chain" id="PRO_5004956540" evidence="2">
    <location>
        <begin position="17"/>
        <end position="149"/>
    </location>
</feature>
<name>X5I9Z4_CONGE</name>
<sequence>MLRLIIAAVLASACLAYPQRRDGVPEDASNLQGFDQGMQPMPNMQGMQGMPMPGMTGGQFLPFNPNMAMPYKRDEDLEKRRHRYKFNGDSDASPFQSEDGFDNFMDFMKDNSNENLPFNNVEGAANDLGQFEPSAENEDGKFRFFDKQQ</sequence>
<dbReference type="EMBL" id="AB910829">
    <property type="protein sequence ID" value="BAO65597.1"/>
    <property type="molecule type" value="mRNA"/>
</dbReference>
<dbReference type="AlphaFoldDB" id="X5I9Z4"/>
<accession>X5I9Z4</accession>